<dbReference type="KEGG" id="psin:CAK95_26835"/>
<dbReference type="RefSeq" id="WP_086090744.1">
    <property type="nucleotide sequence ID" value="NZ_RAQD01000001.1"/>
</dbReference>
<proteinExistence type="predicted"/>
<dbReference type="GO" id="GO:0004713">
    <property type="term" value="F:protein tyrosine kinase activity"/>
    <property type="evidence" value="ECO:0007669"/>
    <property type="project" value="TreeGrafter"/>
</dbReference>
<keyword evidence="2" id="KW-1185">Reference proteome</keyword>
<reference evidence="1 2" key="1">
    <citation type="submission" date="2017-05" db="EMBL/GenBank/DDBJ databases">
        <title>Full genome sequence of Pseudorhodoplanes sinuspersici.</title>
        <authorList>
            <person name="Dastgheib S.M.M."/>
            <person name="Shavandi M."/>
            <person name="Tirandaz H."/>
        </authorList>
    </citation>
    <scope>NUCLEOTIDE SEQUENCE [LARGE SCALE GENOMIC DNA]</scope>
    <source>
        <strain evidence="1 2">RIPI110</strain>
    </source>
</reference>
<dbReference type="EMBL" id="CP021112">
    <property type="protein sequence ID" value="ARQ02313.1"/>
    <property type="molecule type" value="Genomic_DNA"/>
</dbReference>
<dbReference type="PANTHER" id="PTHR32309:SF13">
    <property type="entry name" value="FERRIC ENTEROBACTIN TRANSPORT PROTEIN FEPE"/>
    <property type="match status" value="1"/>
</dbReference>
<dbReference type="AlphaFoldDB" id="A0A1W6ZYD2"/>
<evidence type="ECO:0000313" key="2">
    <source>
        <dbReference type="Proteomes" id="UP000194137"/>
    </source>
</evidence>
<protein>
    <submittedName>
        <fullName evidence="1">Uncharacterized protein</fullName>
    </submittedName>
</protein>
<organism evidence="1 2">
    <name type="scientific">Pseudorhodoplanes sinuspersici</name>
    <dbReference type="NCBI Taxonomy" id="1235591"/>
    <lineage>
        <taxon>Bacteria</taxon>
        <taxon>Pseudomonadati</taxon>
        <taxon>Pseudomonadota</taxon>
        <taxon>Alphaproteobacteria</taxon>
        <taxon>Hyphomicrobiales</taxon>
        <taxon>Pseudorhodoplanes</taxon>
    </lineage>
</organism>
<evidence type="ECO:0000313" key="1">
    <source>
        <dbReference type="EMBL" id="ARQ02313.1"/>
    </source>
</evidence>
<sequence length="433" mass="47649">MAPPNATKDRVRSPLEGTVSHGQVLSGAEMISRSLKDVSREMRRPVPVWAGNLGQKAERLKASFGAWVAVAFIAVVLLPVLAASLYLAIFAADQYASEARFAVRGGERGPLDPLSMISGSSGHTQDSLIIADYIRGQGMVTELEKTLNLREMFSTSKADWLFSFNPEKPIEKLTRYWRWQVDVNVESMSGIITVVVRAFTPEDALAISKAVIAASEKLVNDLSERARRDALKQAQSELTLAENTLQDRIKSMRELRNREGLLDASKTSEVMMKLVGDLRLELAKMESEYASSRRSMSETSPPMRVLEARIRSARDQLRLIESRMTQTSRAGGMAAGTAASDPALAESMGRFDRLNLEQGFAQKQYVDAAAAFERARIELDTQHVYLATFLQPVLAQDALYPKKGWILAALAAISLILWGAGTGIAVLVRNYAV</sequence>
<dbReference type="Proteomes" id="UP000194137">
    <property type="component" value="Chromosome"/>
</dbReference>
<dbReference type="GO" id="GO:0005886">
    <property type="term" value="C:plasma membrane"/>
    <property type="evidence" value="ECO:0007669"/>
    <property type="project" value="TreeGrafter"/>
</dbReference>
<dbReference type="STRING" id="1235591.CAK95_26835"/>
<accession>A0A1W6ZYD2</accession>
<dbReference type="PANTHER" id="PTHR32309">
    <property type="entry name" value="TYROSINE-PROTEIN KINASE"/>
    <property type="match status" value="1"/>
</dbReference>
<gene>
    <name evidence="1" type="ORF">CAK95_26835</name>
</gene>
<name>A0A1W6ZYD2_9HYPH</name>
<dbReference type="InterPro" id="IPR050445">
    <property type="entry name" value="Bact_polysacc_biosynth/exp"/>
</dbReference>